<keyword evidence="3 9" id="KW-0812">Transmembrane</keyword>
<evidence type="ECO:0000259" key="10">
    <source>
        <dbReference type="Pfam" id="PF07885"/>
    </source>
</evidence>
<dbReference type="InterPro" id="IPR013099">
    <property type="entry name" value="K_chnl_dom"/>
</dbReference>
<keyword evidence="7 11" id="KW-0407">Ion channel</keyword>
<dbReference type="InterPro" id="IPR003280">
    <property type="entry name" value="2pore_dom_K_chnl"/>
</dbReference>
<sequence>MPFLEDGKTVRTNSNKHQTVSERPNEYTKRKINIRLIAFKENRRISYCRVLINAQQRKNYLDKLQEARLYDLAKTGPLKDHGTKEGIACDSENDFNSRKPTAVNLALRANRRVQNIARAGLDIRPLSRKTYIALPIRGSTSKQKGDLMALFNVEGIIMRMRVNRVCNSEIDLKQSETISALTLKKTFERVVFQRKRIVTFSLYTLRTRFKEVTRVEKMLNHLPTGKNLCLLKCVFLTYIPQAASETVKKHVSSIAYPNKHIFSVLMPVKEKTNNFSIEKCSCFVSNLFLFLLSTNVLSSHTGYGYTTPKTAQGKILTIFYALIGIPLVVLYLSNIGDYLADVFRALYSRTCRNTCENYCSISLFTSVVRSLVRRYYGKPVEDEIPNDEMIHIDGVAEGGNVPFRRRKRVLLKAFSLTDEECPNNESDLEANELSFTGVQKDPNHIQQTAETRPTPKTRCGPNFERLRTLFEEIGVYRIVHSPRLVSVLNVSIKHRGSAALLLLVLESNNVIKGNIFDLIIPETFLIVPGIFTVVHYIRVVIRPASNGNYRI</sequence>
<dbReference type="PANTHER" id="PTHR11003:SF334">
    <property type="entry name" value="FI03418P"/>
    <property type="match status" value="1"/>
</dbReference>
<dbReference type="GO" id="GO:0005886">
    <property type="term" value="C:plasma membrane"/>
    <property type="evidence" value="ECO:0007669"/>
    <property type="project" value="TreeGrafter"/>
</dbReference>
<keyword evidence="4 9" id="KW-1133">Transmembrane helix</keyword>
<dbReference type="PANTHER" id="PTHR11003">
    <property type="entry name" value="POTASSIUM CHANNEL, SUBFAMILY K"/>
    <property type="match status" value="1"/>
</dbReference>
<evidence type="ECO:0000313" key="12">
    <source>
        <dbReference type="Proteomes" id="UP000008909"/>
    </source>
</evidence>
<keyword evidence="2" id="KW-0813">Transport</keyword>
<accession>H2KUY2</accession>
<proteinExistence type="predicted"/>
<dbReference type="AlphaFoldDB" id="H2KUY2"/>
<dbReference type="GO" id="GO:0015271">
    <property type="term" value="F:outward rectifier potassium channel activity"/>
    <property type="evidence" value="ECO:0007669"/>
    <property type="project" value="TreeGrafter"/>
</dbReference>
<comment type="subcellular location">
    <subcellularLocation>
        <location evidence="1">Membrane</location>
        <topology evidence="1">Multi-pass membrane protein</topology>
    </subcellularLocation>
</comment>
<dbReference type="Proteomes" id="UP000008909">
    <property type="component" value="Unassembled WGS sequence"/>
</dbReference>
<evidence type="ECO:0000256" key="5">
    <source>
        <dbReference type="ARBA" id="ARBA00023065"/>
    </source>
</evidence>
<evidence type="ECO:0000256" key="6">
    <source>
        <dbReference type="ARBA" id="ARBA00023136"/>
    </source>
</evidence>
<keyword evidence="5" id="KW-0406">Ion transport</keyword>
<evidence type="ECO:0000256" key="2">
    <source>
        <dbReference type="ARBA" id="ARBA00022448"/>
    </source>
</evidence>
<dbReference type="GO" id="GO:0030322">
    <property type="term" value="P:stabilization of membrane potential"/>
    <property type="evidence" value="ECO:0007669"/>
    <property type="project" value="TreeGrafter"/>
</dbReference>
<evidence type="ECO:0000256" key="9">
    <source>
        <dbReference type="SAM" id="Phobius"/>
    </source>
</evidence>
<evidence type="ECO:0000256" key="3">
    <source>
        <dbReference type="ARBA" id="ARBA00022692"/>
    </source>
</evidence>
<keyword evidence="6 9" id="KW-0472">Membrane</keyword>
<evidence type="ECO:0000256" key="8">
    <source>
        <dbReference type="SAM" id="MobiDB-lite"/>
    </source>
</evidence>
<dbReference type="Pfam" id="PF07885">
    <property type="entry name" value="Ion_trans_2"/>
    <property type="match status" value="1"/>
</dbReference>
<gene>
    <name evidence="11" type="ORF">CLF_110751</name>
</gene>
<organism evidence="11 12">
    <name type="scientific">Clonorchis sinensis</name>
    <name type="common">Chinese liver fluke</name>
    <dbReference type="NCBI Taxonomy" id="79923"/>
    <lineage>
        <taxon>Eukaryota</taxon>
        <taxon>Metazoa</taxon>
        <taxon>Spiralia</taxon>
        <taxon>Lophotrochozoa</taxon>
        <taxon>Platyhelminthes</taxon>
        <taxon>Trematoda</taxon>
        <taxon>Digenea</taxon>
        <taxon>Opisthorchiida</taxon>
        <taxon>Opisthorchiata</taxon>
        <taxon>Opisthorchiidae</taxon>
        <taxon>Clonorchis</taxon>
    </lineage>
</organism>
<dbReference type="EMBL" id="DF144236">
    <property type="protein sequence ID" value="GAA38331.2"/>
    <property type="molecule type" value="Genomic_DNA"/>
</dbReference>
<dbReference type="GO" id="GO:0022841">
    <property type="term" value="F:potassium ion leak channel activity"/>
    <property type="evidence" value="ECO:0007669"/>
    <property type="project" value="TreeGrafter"/>
</dbReference>
<protein>
    <submittedName>
        <fullName evidence="11">Potassium channel subfamily K member 18</fullName>
    </submittedName>
</protein>
<evidence type="ECO:0000256" key="1">
    <source>
        <dbReference type="ARBA" id="ARBA00004141"/>
    </source>
</evidence>
<feature type="domain" description="Potassium channel" evidence="10">
    <location>
        <begin position="300"/>
        <end position="339"/>
    </location>
</feature>
<name>H2KUY2_CLOSI</name>
<feature type="transmembrane region" description="Helical" evidence="9">
    <location>
        <begin position="315"/>
        <end position="333"/>
    </location>
</feature>
<dbReference type="SUPFAM" id="SSF81324">
    <property type="entry name" value="Voltage-gated potassium channels"/>
    <property type="match status" value="1"/>
</dbReference>
<evidence type="ECO:0000256" key="4">
    <source>
        <dbReference type="ARBA" id="ARBA00022989"/>
    </source>
</evidence>
<feature type="transmembrane region" description="Helical" evidence="9">
    <location>
        <begin position="283"/>
        <end position="303"/>
    </location>
</feature>
<keyword evidence="12" id="KW-1185">Reference proteome</keyword>
<evidence type="ECO:0000313" key="11">
    <source>
        <dbReference type="EMBL" id="GAA38331.2"/>
    </source>
</evidence>
<feature type="region of interest" description="Disordered" evidence="8">
    <location>
        <begin position="1"/>
        <end position="25"/>
    </location>
</feature>
<dbReference type="Gene3D" id="1.10.287.70">
    <property type="match status" value="1"/>
</dbReference>
<reference evidence="11" key="1">
    <citation type="journal article" date="2011" name="Genome Biol.">
        <title>The draft genome of the carcinogenic human liver fluke Clonorchis sinensis.</title>
        <authorList>
            <person name="Wang X."/>
            <person name="Chen W."/>
            <person name="Huang Y."/>
            <person name="Sun J."/>
            <person name="Men J."/>
            <person name="Liu H."/>
            <person name="Luo F."/>
            <person name="Guo L."/>
            <person name="Lv X."/>
            <person name="Deng C."/>
            <person name="Zhou C."/>
            <person name="Fan Y."/>
            <person name="Li X."/>
            <person name="Huang L."/>
            <person name="Hu Y."/>
            <person name="Liang C."/>
            <person name="Hu X."/>
            <person name="Xu J."/>
            <person name="Yu X."/>
        </authorList>
    </citation>
    <scope>NUCLEOTIDE SEQUENCE [LARGE SCALE GENOMIC DNA]</scope>
    <source>
        <strain evidence="11">Henan</strain>
    </source>
</reference>
<evidence type="ECO:0000256" key="7">
    <source>
        <dbReference type="ARBA" id="ARBA00023303"/>
    </source>
</evidence>